<keyword evidence="1" id="KW-0678">Repressor</keyword>
<keyword evidence="2" id="KW-0805">Transcription regulation</keyword>
<dbReference type="InterPro" id="IPR036390">
    <property type="entry name" value="WH_DNA-bd_sf"/>
</dbReference>
<dbReference type="SUPFAM" id="SSF46785">
    <property type="entry name" value="Winged helix' DNA-binding domain"/>
    <property type="match status" value="1"/>
</dbReference>
<accession>A0A7M1LF57</accession>
<dbReference type="PANTHER" id="PTHR34824:SF1">
    <property type="entry name" value="HEAT-INDUCIBLE TRANSCRIPTION REPRESSOR HRCA"/>
    <property type="match status" value="1"/>
</dbReference>
<gene>
    <name evidence="5" type="ORF">IMC76_07050</name>
</gene>
<dbReference type="EMBL" id="CP063078">
    <property type="protein sequence ID" value="QOQ86963.1"/>
    <property type="molecule type" value="Genomic_DNA"/>
</dbReference>
<dbReference type="RefSeq" id="WP_025803319.1">
    <property type="nucleotide sequence ID" value="NZ_CP053842.1"/>
</dbReference>
<sequence>MKTNKTELILNYIIEAYLDENEPIGSAELGLRMDGMIPASTIRVYFKKLSDLGSLKQLHVSGGRIPTTKAMKHYWSQRLSFKDELAINSLGNLSKILENFKIYCIISGINSEILEEVINYSHKYIILNFKSCEFLLKFDEKIYNFLLNLVGIGLDELYTICSQVGLSELRTKIGLFKRSNVLFISNKTLVYEIYRDDKFEMLLDPSFSSYMSSNLAYEPLFERSYMGVKRDIKLGDKNAVMLCAGSVYEDWEKFFDTIAEVA</sequence>
<evidence type="ECO:0000256" key="4">
    <source>
        <dbReference type="ARBA" id="ARBA00023163"/>
    </source>
</evidence>
<name>A0A7M1LF57_9BACT</name>
<dbReference type="InterPro" id="IPR002571">
    <property type="entry name" value="HrcA"/>
</dbReference>
<protein>
    <submittedName>
        <fullName evidence="5">HrcA family transcriptional regulator</fullName>
    </submittedName>
</protein>
<keyword evidence="4" id="KW-0804">Transcription</keyword>
<dbReference type="OrthoDB" id="9783139at2"/>
<proteinExistence type="predicted"/>
<evidence type="ECO:0000313" key="5">
    <source>
        <dbReference type="EMBL" id="QOQ86963.1"/>
    </source>
</evidence>
<evidence type="ECO:0000256" key="2">
    <source>
        <dbReference type="ARBA" id="ARBA00023015"/>
    </source>
</evidence>
<keyword evidence="6" id="KW-1185">Reference proteome</keyword>
<evidence type="ECO:0000313" key="6">
    <source>
        <dbReference type="Proteomes" id="UP000594749"/>
    </source>
</evidence>
<dbReference type="GO" id="GO:0003677">
    <property type="term" value="F:DNA binding"/>
    <property type="evidence" value="ECO:0007669"/>
    <property type="project" value="InterPro"/>
</dbReference>
<dbReference type="InterPro" id="IPR036388">
    <property type="entry name" value="WH-like_DNA-bd_sf"/>
</dbReference>
<evidence type="ECO:0000256" key="1">
    <source>
        <dbReference type="ARBA" id="ARBA00022491"/>
    </source>
</evidence>
<dbReference type="Gene3D" id="1.10.10.10">
    <property type="entry name" value="Winged helix-like DNA-binding domain superfamily/Winged helix DNA-binding domain"/>
    <property type="match status" value="1"/>
</dbReference>
<dbReference type="AlphaFoldDB" id="A0A7M1LF57"/>
<dbReference type="Proteomes" id="UP000594749">
    <property type="component" value="Chromosome"/>
</dbReference>
<evidence type="ECO:0000256" key="3">
    <source>
        <dbReference type="ARBA" id="ARBA00023016"/>
    </source>
</evidence>
<dbReference type="NCBIfam" id="NF003033">
    <property type="entry name" value="PRK03911.1"/>
    <property type="match status" value="1"/>
</dbReference>
<keyword evidence="3" id="KW-0346">Stress response</keyword>
<dbReference type="GO" id="GO:0045892">
    <property type="term" value="P:negative regulation of DNA-templated transcription"/>
    <property type="evidence" value="ECO:0007669"/>
    <property type="project" value="TreeGrafter"/>
</dbReference>
<dbReference type="PANTHER" id="PTHR34824">
    <property type="entry name" value="HEAT-INDUCIBLE TRANSCRIPTION REPRESSOR HRCA"/>
    <property type="match status" value="1"/>
</dbReference>
<organism evidence="5 6">
    <name type="scientific">Campylobacter corcagiensis</name>
    <dbReference type="NCBI Taxonomy" id="1448857"/>
    <lineage>
        <taxon>Bacteria</taxon>
        <taxon>Pseudomonadati</taxon>
        <taxon>Campylobacterota</taxon>
        <taxon>Epsilonproteobacteria</taxon>
        <taxon>Campylobacterales</taxon>
        <taxon>Campylobacteraceae</taxon>
        <taxon>Campylobacter</taxon>
    </lineage>
</organism>
<reference evidence="5 6" key="1">
    <citation type="submission" date="2020-10" db="EMBL/GenBank/DDBJ databases">
        <title>Campylobacter and Helicobacter PacBio genomes.</title>
        <authorList>
            <person name="Lane C."/>
        </authorList>
    </citation>
    <scope>NUCLEOTIDE SEQUENCE [LARGE SCALE GENOMIC DNA]</scope>
    <source>
        <strain evidence="5 6">2016D-0077</strain>
    </source>
</reference>